<dbReference type="Pfam" id="PF21365">
    <property type="entry name" value="Glyco_hydro_31_3rd"/>
    <property type="match status" value="1"/>
</dbReference>
<dbReference type="Gene3D" id="2.60.40.1180">
    <property type="entry name" value="Golgi alpha-mannosidase II"/>
    <property type="match status" value="1"/>
</dbReference>
<protein>
    <submittedName>
        <fullName evidence="8">Alpha-xylosidase</fullName>
        <ecNumber evidence="8">3.2.1.177</ecNumber>
    </submittedName>
</protein>
<dbReference type="SUPFAM" id="SSF51445">
    <property type="entry name" value="(Trans)glycosidases"/>
    <property type="match status" value="1"/>
</dbReference>
<evidence type="ECO:0000313" key="9">
    <source>
        <dbReference type="Proteomes" id="UP001589793"/>
    </source>
</evidence>
<dbReference type="GO" id="GO:0061634">
    <property type="term" value="F:alpha-D-xyloside xylohydrolase"/>
    <property type="evidence" value="ECO:0007669"/>
    <property type="project" value="UniProtKB-EC"/>
</dbReference>
<dbReference type="PANTHER" id="PTHR43053">
    <property type="entry name" value="GLYCOSIDASE FAMILY 31"/>
    <property type="match status" value="1"/>
</dbReference>
<dbReference type="Gene3D" id="2.60.40.1760">
    <property type="entry name" value="glycosyl hydrolase (family 31)"/>
    <property type="match status" value="1"/>
</dbReference>
<keyword evidence="2 4" id="KW-0378">Hydrolase</keyword>
<reference evidence="8 9" key="1">
    <citation type="submission" date="2024-09" db="EMBL/GenBank/DDBJ databases">
        <authorList>
            <person name="Sun Q."/>
            <person name="Mori K."/>
        </authorList>
    </citation>
    <scope>NUCLEOTIDE SEQUENCE [LARGE SCALE GENOMIC DNA]</scope>
    <source>
        <strain evidence="8 9">CICC 10874</strain>
    </source>
</reference>
<dbReference type="Pfam" id="PF13802">
    <property type="entry name" value="Gal_mutarotas_2"/>
    <property type="match status" value="1"/>
</dbReference>
<evidence type="ECO:0000256" key="3">
    <source>
        <dbReference type="ARBA" id="ARBA00023295"/>
    </source>
</evidence>
<evidence type="ECO:0000259" key="5">
    <source>
        <dbReference type="Pfam" id="PF01055"/>
    </source>
</evidence>
<name>A0ABV6R6J9_9MICO</name>
<dbReference type="SUPFAM" id="SSF51011">
    <property type="entry name" value="Glycosyl hydrolase domain"/>
    <property type="match status" value="1"/>
</dbReference>
<dbReference type="InterPro" id="IPR011013">
    <property type="entry name" value="Gal_mutarotase_sf_dom"/>
</dbReference>
<feature type="domain" description="Glycoside hydrolase family 31 N-terminal" evidence="6">
    <location>
        <begin position="55"/>
        <end position="221"/>
    </location>
</feature>
<evidence type="ECO:0000259" key="7">
    <source>
        <dbReference type="Pfam" id="PF21365"/>
    </source>
</evidence>
<dbReference type="SUPFAM" id="SSF74650">
    <property type="entry name" value="Galactose mutarotase-like"/>
    <property type="match status" value="1"/>
</dbReference>
<dbReference type="CDD" id="cd06593">
    <property type="entry name" value="GH31_xylosidase_YicI"/>
    <property type="match status" value="1"/>
</dbReference>
<dbReference type="InterPro" id="IPR017853">
    <property type="entry name" value="GH"/>
</dbReference>
<dbReference type="InterPro" id="IPR025887">
    <property type="entry name" value="Glyco_hydro_31_N_dom"/>
</dbReference>
<dbReference type="InterPro" id="IPR013780">
    <property type="entry name" value="Glyco_hydro_b"/>
</dbReference>
<dbReference type="Gene3D" id="3.20.20.80">
    <property type="entry name" value="Glycosidases"/>
    <property type="match status" value="1"/>
</dbReference>
<evidence type="ECO:0000256" key="1">
    <source>
        <dbReference type="ARBA" id="ARBA00007806"/>
    </source>
</evidence>
<comment type="similarity">
    <text evidence="1 4">Belongs to the glycosyl hydrolase 31 family.</text>
</comment>
<dbReference type="Proteomes" id="UP001589793">
    <property type="component" value="Unassembled WGS sequence"/>
</dbReference>
<proteinExistence type="inferred from homology"/>
<evidence type="ECO:0000259" key="6">
    <source>
        <dbReference type="Pfam" id="PF13802"/>
    </source>
</evidence>
<dbReference type="PANTHER" id="PTHR43053:SF4">
    <property type="entry name" value="MYOGENESIS-REGULATING GLYCOSIDASE"/>
    <property type="match status" value="1"/>
</dbReference>
<accession>A0ABV6R6J9</accession>
<dbReference type="NCBIfam" id="NF007940">
    <property type="entry name" value="PRK10658.1"/>
    <property type="match status" value="1"/>
</dbReference>
<dbReference type="EC" id="3.2.1.177" evidence="8"/>
<keyword evidence="3 4" id="KW-0326">Glycosidase</keyword>
<gene>
    <name evidence="8" type="primary">yicI</name>
    <name evidence="8" type="ORF">ACFFF6_01405</name>
</gene>
<feature type="domain" description="Glycoside hydrolase family 31 TIM barrel" evidence="5">
    <location>
        <begin position="263"/>
        <end position="576"/>
    </location>
</feature>
<keyword evidence="9" id="KW-1185">Reference proteome</keyword>
<dbReference type="InterPro" id="IPR048395">
    <property type="entry name" value="Glyco_hydro_31_C"/>
</dbReference>
<evidence type="ECO:0000256" key="4">
    <source>
        <dbReference type="RuleBase" id="RU361185"/>
    </source>
</evidence>
<dbReference type="EMBL" id="JBHLSV010000001">
    <property type="protein sequence ID" value="MFC0672606.1"/>
    <property type="molecule type" value="Genomic_DNA"/>
</dbReference>
<dbReference type="Pfam" id="PF01055">
    <property type="entry name" value="Glyco_hydro_31_2nd"/>
    <property type="match status" value="1"/>
</dbReference>
<dbReference type="InterPro" id="IPR050985">
    <property type="entry name" value="Alpha-glycosidase_related"/>
</dbReference>
<sequence>MKFTDGYWLVRDGVTLQRPAEVHDVEVHEDRLRVFAPVTRIETRGDTLNKPVITVSFTAPREDVIAVEIEHFAGARQSRPRFDLETAPASPGITREGAGEAETISFTSGRLTARVALHGPWHVDYLWDGEVLTGSGARSIGYAQVEGEGPYIHEQLSLDVGEHIYGLGERFGTFVKNGQSVDIWNADGGTSSEQAYKNVPFFLSSRGYGVLVDDAGPVSFEVGSENVAATQFSVPGERLRYEVYGGGTPLEVLDRYTARSGRPPQLPEWSFGLWLSTSFTTQYDEETVLSFVDGMAERGIPLSVFHFDCFWMRGFHWSDFVWDPATFPDPRGLIAKLHDRGLKVCVWINPYIAQRSHLFAEGAEAGHLLRTVEGDVWQTDLWQAGMGLVDFTSAEAAAWFTGKLEALLEDGVDCFKTDFGERIPTEGIVWADGSDPLREHNFYAQQYNQAVFELLERHRGTGEAVLFARSATAGGQRFPIHWGGDCESTYVAMAQSLRGGLSLTSSGFGFWSHDIGGFEGTPDATLFQRWVAFGLLSTHSRLHGSSSYRVPWLFDEESVDVMREFAQLKVQLTPYLLRTARATARTGAPSMRPMYMQFPDDPAARALDTQYMLGPDILVAPVLQASGEVDVYLPAGSWVHLLDGEELDLEHGAYLRRRYDVHSLGLFARAGSEVLAQVRAARAEAGA</sequence>
<dbReference type="InterPro" id="IPR000322">
    <property type="entry name" value="Glyco_hydro_31_TIM"/>
</dbReference>
<feature type="domain" description="Glycosyl hydrolase family 31 C-terminal" evidence="7">
    <location>
        <begin position="587"/>
        <end position="672"/>
    </location>
</feature>
<dbReference type="RefSeq" id="WP_376977514.1">
    <property type="nucleotide sequence ID" value="NZ_JBHLSV010000001.1"/>
</dbReference>
<dbReference type="CDD" id="cd14752">
    <property type="entry name" value="GH31_N"/>
    <property type="match status" value="1"/>
</dbReference>
<comment type="caution">
    <text evidence="8">The sequence shown here is derived from an EMBL/GenBank/DDBJ whole genome shotgun (WGS) entry which is preliminary data.</text>
</comment>
<evidence type="ECO:0000313" key="8">
    <source>
        <dbReference type="EMBL" id="MFC0672606.1"/>
    </source>
</evidence>
<organism evidence="8 9">
    <name type="scientific">Brachybacterium hainanense</name>
    <dbReference type="NCBI Taxonomy" id="1541174"/>
    <lineage>
        <taxon>Bacteria</taxon>
        <taxon>Bacillati</taxon>
        <taxon>Actinomycetota</taxon>
        <taxon>Actinomycetes</taxon>
        <taxon>Micrococcales</taxon>
        <taxon>Dermabacteraceae</taxon>
        <taxon>Brachybacterium</taxon>
    </lineage>
</organism>
<evidence type="ECO:0000256" key="2">
    <source>
        <dbReference type="ARBA" id="ARBA00022801"/>
    </source>
</evidence>